<dbReference type="PANTHER" id="PTHR21015">
    <property type="entry name" value="UDP-N-ACETYLGLUCOSAMINE--N-ACETYLMURAMYL-(PENTAPEPTIDE) PYROPHOSPHORYL-UNDECAPRENOL N-ACETYLGLUCOSAMINE TRANSFERASE 1"/>
    <property type="match status" value="1"/>
</dbReference>
<dbReference type="PANTHER" id="PTHR21015:SF22">
    <property type="entry name" value="GLYCOSYLTRANSFERASE"/>
    <property type="match status" value="1"/>
</dbReference>
<accession>A0ABP6PET6</accession>
<feature type="domain" description="Glycosyl transferase family 28 C-terminal" evidence="2">
    <location>
        <begin position="173"/>
        <end position="302"/>
    </location>
</feature>
<name>A0ABP6PET6_9ACTN</name>
<dbReference type="SUPFAM" id="SSF53756">
    <property type="entry name" value="UDP-Glycosyltransferase/glycogen phosphorylase"/>
    <property type="match status" value="1"/>
</dbReference>
<proteinExistence type="predicted"/>
<evidence type="ECO:0000259" key="2">
    <source>
        <dbReference type="Pfam" id="PF04101"/>
    </source>
</evidence>
<protein>
    <submittedName>
        <fullName evidence="3">Glycosyltransferase</fullName>
    </submittedName>
</protein>
<dbReference type="Gene3D" id="3.40.50.2000">
    <property type="entry name" value="Glycogen Phosphorylase B"/>
    <property type="match status" value="2"/>
</dbReference>
<dbReference type="InterPro" id="IPR007235">
    <property type="entry name" value="Glyco_trans_28_C"/>
</dbReference>
<comment type="caution">
    <text evidence="3">The sequence shown here is derived from an EMBL/GenBank/DDBJ whole genome shotgun (WGS) entry which is preliminary data.</text>
</comment>
<dbReference type="Proteomes" id="UP001499924">
    <property type="component" value="Unassembled WGS sequence"/>
</dbReference>
<evidence type="ECO:0000313" key="3">
    <source>
        <dbReference type="EMBL" id="GAA3171977.1"/>
    </source>
</evidence>
<feature type="region of interest" description="Disordered" evidence="1">
    <location>
        <begin position="323"/>
        <end position="343"/>
    </location>
</feature>
<organism evidence="3 4">
    <name type="scientific">Blastococcus jejuensis</name>
    <dbReference type="NCBI Taxonomy" id="351224"/>
    <lineage>
        <taxon>Bacteria</taxon>
        <taxon>Bacillati</taxon>
        <taxon>Actinomycetota</taxon>
        <taxon>Actinomycetes</taxon>
        <taxon>Geodermatophilales</taxon>
        <taxon>Geodermatophilaceae</taxon>
        <taxon>Blastococcus</taxon>
    </lineage>
</organism>
<dbReference type="EMBL" id="BAAAVV010000006">
    <property type="protein sequence ID" value="GAA3171977.1"/>
    <property type="molecule type" value="Genomic_DNA"/>
</dbReference>
<sequence>MDGPRTLFVASTGGHLDELIRLRPRLQPVAGQTHWATADTEQSRELLAGESVSWMPVVPPKDWVGALASLSQARRVVRHSGVDRVVSTGAALALPFFVAGRLRGAECHYIESAARSVGPSLTGRLASRVPGVQLHTQYPAWADNRWRFAGSVFDGYRPDVPTAALPSEGLRRVVVTLGTQAGFSFRRSLEALLRELPAICAPDVEILWQTGGTDTTGLGIDATPSVSPAVLKAAIEAADLVVGHAGVGSALCTMDAGRTPLLMPRQAAYGEHTDDHQMLIAGELARRGLAVQSTPDELTAEMLLGASAGRVARTVAGPMYLTADPGLASRPPSPAGLEFDDAA</sequence>
<dbReference type="RefSeq" id="WP_344689419.1">
    <property type="nucleotide sequence ID" value="NZ_BAAAVV010000006.1"/>
</dbReference>
<reference evidence="4" key="1">
    <citation type="journal article" date="2019" name="Int. J. Syst. Evol. Microbiol.">
        <title>The Global Catalogue of Microorganisms (GCM) 10K type strain sequencing project: providing services to taxonomists for standard genome sequencing and annotation.</title>
        <authorList>
            <consortium name="The Broad Institute Genomics Platform"/>
            <consortium name="The Broad Institute Genome Sequencing Center for Infectious Disease"/>
            <person name="Wu L."/>
            <person name="Ma J."/>
        </authorList>
    </citation>
    <scope>NUCLEOTIDE SEQUENCE [LARGE SCALE GENOMIC DNA]</scope>
    <source>
        <strain evidence="4">JCM 15614</strain>
    </source>
</reference>
<evidence type="ECO:0000313" key="4">
    <source>
        <dbReference type="Proteomes" id="UP001499924"/>
    </source>
</evidence>
<dbReference type="Pfam" id="PF04101">
    <property type="entry name" value="Glyco_tran_28_C"/>
    <property type="match status" value="1"/>
</dbReference>
<gene>
    <name evidence="3" type="ORF">GCM10010531_26750</name>
</gene>
<keyword evidence="4" id="KW-1185">Reference proteome</keyword>
<evidence type="ECO:0000256" key="1">
    <source>
        <dbReference type="SAM" id="MobiDB-lite"/>
    </source>
</evidence>